<feature type="transmembrane region" description="Helical" evidence="1">
    <location>
        <begin position="285"/>
        <end position="304"/>
    </location>
</feature>
<keyword evidence="3" id="KW-1185">Reference proteome</keyword>
<gene>
    <name evidence="2" type="ORF">GALLR39Z86_47390</name>
</gene>
<sequence>MTLLAAARSAGRLRTDPAARGDREGASLTWLLAGFPLWWALGMGVLIIPFVAAVATVKLVRRRSISVPPAFGWWLLFLLAVTLSLANLGVDPPGVVPETWFSSLAGATFRLGFYCCCTLIALWAYNLLAEGKLKRDTLVRLLGWLFVVTVAGGFLGTFFGSFEYTSPVEALLPKAVAKDGFVQSLVHPAAAQTMDFLGYETPRPAAPWGYTNTWGNNFAITAVWFLIAAFCTPLRTRWRVAAVVLLVASLVPAVYSMNRGLWLGLAAIAVFAALRLLVSGRPGGMLALAGAGCAAVLLVVLTPLGTVVQTRLDNGHSDEGRAFSSERATELVIEHSPVIGFGSTRKTLGSGESIAVGPTPECPRCGGRTLGGNGQLWQVMFAHGILGAVTYLGFTLAVLWRFRHDHTAVGIAGSAVVGFSLITMFYYNALVTPLLFTLLSYVLLAAGRLPEASHHGPETENR</sequence>
<feature type="transmembrane region" description="Helical" evidence="1">
    <location>
        <begin position="109"/>
        <end position="129"/>
    </location>
</feature>
<evidence type="ECO:0000313" key="2">
    <source>
        <dbReference type="EMBL" id="GLI44889.1"/>
    </source>
</evidence>
<feature type="transmembrane region" description="Helical" evidence="1">
    <location>
        <begin position="238"/>
        <end position="255"/>
    </location>
</feature>
<feature type="transmembrane region" description="Helical" evidence="1">
    <location>
        <begin position="37"/>
        <end position="59"/>
    </location>
</feature>
<reference evidence="2" key="1">
    <citation type="submission" date="2022-12" db="EMBL/GenBank/DDBJ databases">
        <title>Reference genome sequencing for broad-spectrum identification of bacterial and archaeal isolates by mass spectrometry.</title>
        <authorList>
            <person name="Sekiguchi Y."/>
            <person name="Tourlousse D.M."/>
        </authorList>
    </citation>
    <scope>NUCLEOTIDE SEQUENCE</scope>
    <source>
        <strain evidence="2">LLR39Z86</strain>
    </source>
</reference>
<keyword evidence="1" id="KW-0472">Membrane</keyword>
<protein>
    <recommendedName>
        <fullName evidence="4">O-antigen ligase-like membrane protein</fullName>
    </recommendedName>
</protein>
<name>A0A9W6GDR9_9ACTN</name>
<feature type="transmembrane region" description="Helical" evidence="1">
    <location>
        <begin position="214"/>
        <end position="231"/>
    </location>
</feature>
<dbReference type="EMBL" id="BSDT01000001">
    <property type="protein sequence ID" value="GLI44889.1"/>
    <property type="molecule type" value="Genomic_DNA"/>
</dbReference>
<proteinExistence type="predicted"/>
<feature type="transmembrane region" description="Helical" evidence="1">
    <location>
        <begin position="261"/>
        <end position="278"/>
    </location>
</feature>
<feature type="transmembrane region" description="Helical" evidence="1">
    <location>
        <begin position="380"/>
        <end position="400"/>
    </location>
</feature>
<feature type="transmembrane region" description="Helical" evidence="1">
    <location>
        <begin position="141"/>
        <end position="162"/>
    </location>
</feature>
<dbReference type="AlphaFoldDB" id="A0A9W6GDR9"/>
<comment type="caution">
    <text evidence="2">The sequence shown here is derived from an EMBL/GenBank/DDBJ whole genome shotgun (WGS) entry which is preliminary data.</text>
</comment>
<accession>A0A9W6GDR9</accession>
<dbReference type="Proteomes" id="UP001144313">
    <property type="component" value="Unassembled WGS sequence"/>
</dbReference>
<feature type="transmembrane region" description="Helical" evidence="1">
    <location>
        <begin position="407"/>
        <end position="427"/>
    </location>
</feature>
<feature type="transmembrane region" description="Helical" evidence="1">
    <location>
        <begin position="71"/>
        <end position="89"/>
    </location>
</feature>
<evidence type="ECO:0008006" key="4">
    <source>
        <dbReference type="Google" id="ProtNLM"/>
    </source>
</evidence>
<keyword evidence="1" id="KW-0812">Transmembrane</keyword>
<keyword evidence="1" id="KW-1133">Transmembrane helix</keyword>
<dbReference type="RefSeq" id="WP_270115633.1">
    <property type="nucleotide sequence ID" value="NZ_BAAAOL010000001.1"/>
</dbReference>
<evidence type="ECO:0000313" key="3">
    <source>
        <dbReference type="Proteomes" id="UP001144313"/>
    </source>
</evidence>
<evidence type="ECO:0000256" key="1">
    <source>
        <dbReference type="SAM" id="Phobius"/>
    </source>
</evidence>
<organism evidence="2 3">
    <name type="scientific">Glycomyces algeriensis</name>
    <dbReference type="NCBI Taxonomy" id="256037"/>
    <lineage>
        <taxon>Bacteria</taxon>
        <taxon>Bacillati</taxon>
        <taxon>Actinomycetota</taxon>
        <taxon>Actinomycetes</taxon>
        <taxon>Glycomycetales</taxon>
        <taxon>Glycomycetaceae</taxon>
        <taxon>Glycomyces</taxon>
    </lineage>
</organism>